<feature type="binding site" evidence="9">
    <location>
        <position position="247"/>
    </location>
    <ligand>
        <name>Mn(2+)</name>
        <dbReference type="ChEBI" id="CHEBI:29035"/>
    </ligand>
</feature>
<dbReference type="InterPro" id="IPR006045">
    <property type="entry name" value="Cupin_1"/>
</dbReference>
<evidence type="ECO:0000256" key="7">
    <source>
        <dbReference type="ARBA" id="ARBA00023211"/>
    </source>
</evidence>
<keyword evidence="6 10" id="KW-1015">Disulfide bond</keyword>
<dbReference type="PANTHER" id="PTHR31238">
    <property type="entry name" value="GERMIN-LIKE PROTEIN SUBFAMILY 3 MEMBER 3"/>
    <property type="match status" value="1"/>
</dbReference>
<dbReference type="GO" id="GO:0048046">
    <property type="term" value="C:apoplast"/>
    <property type="evidence" value="ECO:0007669"/>
    <property type="project" value="UniProtKB-SubCell"/>
</dbReference>
<dbReference type="OrthoDB" id="1921208at2759"/>
<evidence type="ECO:0000256" key="6">
    <source>
        <dbReference type="ARBA" id="ARBA00023157"/>
    </source>
</evidence>
<proteinExistence type="inferred from homology"/>
<feature type="binding site" evidence="8">
    <location>
        <position position="247"/>
    </location>
    <ligand>
        <name>oxalate</name>
        <dbReference type="ChEBI" id="CHEBI:30623"/>
    </ligand>
</feature>
<comment type="subcellular location">
    <subcellularLocation>
        <location evidence="1">Secreted</location>
        <location evidence="1">Extracellular space</location>
        <location evidence="1">Apoplast</location>
    </subcellularLocation>
</comment>
<keyword evidence="11" id="KW-1133">Transmembrane helix</keyword>
<evidence type="ECO:0000256" key="5">
    <source>
        <dbReference type="ARBA" id="ARBA00022723"/>
    </source>
</evidence>
<name>A0A5J5C806_9ASTE</name>
<dbReference type="InterPro" id="IPR001929">
    <property type="entry name" value="Germin"/>
</dbReference>
<sequence>MILLEHIATEAAFGAVLHVISTSLLGITAITITNTIAGEETVHKLASLLLVILGGSYALLFLSGKGSHSHSHNQPMEKMAVAGLVLVPALSPCATTIPVFLAVGNSSLMMVLAIIVLLFSTITVMTSLVALSFYGASQLKFHWVERYDKLLVDPSPLQDFCVAVNDSRIGVFVNGKFCKDPNLTTADDFIFTGLNIPRNTSNLVGSVATLVSVDVFPGINTLGVGFARIDFSPNGVNPPHTHPRASEILTVVEGTLFAGFVTSNPDNRLFTKVLYPGDAFVFPVGLIHFQLNLGNTSAVAFAAFSSQNPGRIDIANAVFGSTPPILDDVLTKAFQVDEDVIRDLQAQFRIDN</sequence>
<dbReference type="Proteomes" id="UP000325577">
    <property type="component" value="Linkage Group LG0"/>
</dbReference>
<evidence type="ECO:0000259" key="12">
    <source>
        <dbReference type="SMART" id="SM00835"/>
    </source>
</evidence>
<evidence type="ECO:0000256" key="3">
    <source>
        <dbReference type="ARBA" id="ARBA00022523"/>
    </source>
</evidence>
<dbReference type="SUPFAM" id="SSF51182">
    <property type="entry name" value="RmlC-like cupins"/>
    <property type="match status" value="1"/>
</dbReference>
<evidence type="ECO:0000256" key="4">
    <source>
        <dbReference type="ARBA" id="ARBA00022525"/>
    </source>
</evidence>
<dbReference type="GO" id="GO:0030145">
    <property type="term" value="F:manganese ion binding"/>
    <property type="evidence" value="ECO:0007669"/>
    <property type="project" value="InterPro"/>
</dbReference>
<feature type="transmembrane region" description="Helical" evidence="11">
    <location>
        <begin position="45"/>
        <end position="62"/>
    </location>
</feature>
<comment type="similarity">
    <text evidence="2">Belongs to the germin family.</text>
</comment>
<dbReference type="InterPro" id="IPR011051">
    <property type="entry name" value="RmlC_Cupin_sf"/>
</dbReference>
<feature type="binding site" evidence="8">
    <location>
        <position position="237"/>
    </location>
    <ligand>
        <name>oxalate</name>
        <dbReference type="ChEBI" id="CHEBI:30623"/>
    </ligand>
</feature>
<feature type="transmembrane region" description="Helical" evidence="11">
    <location>
        <begin position="83"/>
        <end position="103"/>
    </location>
</feature>
<evidence type="ECO:0000256" key="11">
    <source>
        <dbReference type="SAM" id="Phobius"/>
    </source>
</evidence>
<feature type="binding site" evidence="9">
    <location>
        <position position="288"/>
    </location>
    <ligand>
        <name>Mn(2+)</name>
        <dbReference type="ChEBI" id="CHEBI:29035"/>
    </ligand>
</feature>
<keyword evidence="11" id="KW-0472">Membrane</keyword>
<dbReference type="PRINTS" id="PR00325">
    <property type="entry name" value="GERMIN"/>
</dbReference>
<dbReference type="InterPro" id="IPR014710">
    <property type="entry name" value="RmlC-like_jellyroll"/>
</dbReference>
<dbReference type="FunFam" id="2.60.120.10:FF:000005">
    <property type="entry name" value="Germin-like protein subfamily 1 member 8"/>
    <property type="match status" value="1"/>
</dbReference>
<feature type="domain" description="Cupin type-1" evidence="12">
    <location>
        <begin position="192"/>
        <end position="342"/>
    </location>
</feature>
<dbReference type="SMART" id="SM00835">
    <property type="entry name" value="Cupin_1"/>
    <property type="match status" value="1"/>
</dbReference>
<dbReference type="PROSITE" id="PS00725">
    <property type="entry name" value="GERMIN"/>
    <property type="match status" value="1"/>
</dbReference>
<evidence type="ECO:0000256" key="10">
    <source>
        <dbReference type="PIRSR" id="PIRSR601929-3"/>
    </source>
</evidence>
<dbReference type="Pfam" id="PF00190">
    <property type="entry name" value="Cupin_1"/>
    <property type="match status" value="1"/>
</dbReference>
<dbReference type="CDD" id="cd02241">
    <property type="entry name" value="cupin_OxOx"/>
    <property type="match status" value="1"/>
</dbReference>
<organism evidence="13 14">
    <name type="scientific">Nyssa sinensis</name>
    <dbReference type="NCBI Taxonomy" id="561372"/>
    <lineage>
        <taxon>Eukaryota</taxon>
        <taxon>Viridiplantae</taxon>
        <taxon>Streptophyta</taxon>
        <taxon>Embryophyta</taxon>
        <taxon>Tracheophyta</taxon>
        <taxon>Spermatophyta</taxon>
        <taxon>Magnoliopsida</taxon>
        <taxon>eudicotyledons</taxon>
        <taxon>Gunneridae</taxon>
        <taxon>Pentapetalae</taxon>
        <taxon>asterids</taxon>
        <taxon>Cornales</taxon>
        <taxon>Nyssaceae</taxon>
        <taxon>Nyssa</taxon>
    </lineage>
</organism>
<keyword evidence="3" id="KW-0052">Apoplast</keyword>
<feature type="transmembrane region" description="Helical" evidence="11">
    <location>
        <begin position="12"/>
        <end position="33"/>
    </location>
</feature>
<dbReference type="InterPro" id="IPR019780">
    <property type="entry name" value="Germin_Mn-BS"/>
</dbReference>
<keyword evidence="14" id="KW-1185">Reference proteome</keyword>
<accession>A0A5J5C806</accession>
<feature type="disulfide bond" evidence="10">
    <location>
        <begin position="161"/>
        <end position="178"/>
    </location>
</feature>
<evidence type="ECO:0000313" key="14">
    <source>
        <dbReference type="Proteomes" id="UP000325577"/>
    </source>
</evidence>
<feature type="binding site" evidence="8">
    <location>
        <position position="242"/>
    </location>
    <ligand>
        <name>oxalate</name>
        <dbReference type="ChEBI" id="CHEBI:30623"/>
    </ligand>
</feature>
<feature type="binding site" evidence="9">
    <location>
        <position position="242"/>
    </location>
    <ligand>
        <name>Mn(2+)</name>
        <dbReference type="ChEBI" id="CHEBI:29035"/>
    </ligand>
</feature>
<evidence type="ECO:0000256" key="8">
    <source>
        <dbReference type="PIRSR" id="PIRSR601929-1"/>
    </source>
</evidence>
<dbReference type="Gene3D" id="2.60.120.10">
    <property type="entry name" value="Jelly Rolls"/>
    <property type="match status" value="1"/>
</dbReference>
<keyword evidence="7 8" id="KW-0464">Manganese</keyword>
<evidence type="ECO:0000256" key="1">
    <source>
        <dbReference type="ARBA" id="ARBA00004271"/>
    </source>
</evidence>
<reference evidence="13 14" key="1">
    <citation type="submission" date="2019-09" db="EMBL/GenBank/DDBJ databases">
        <title>A chromosome-level genome assembly of the Chinese tupelo Nyssa sinensis.</title>
        <authorList>
            <person name="Yang X."/>
            <person name="Kang M."/>
            <person name="Yang Y."/>
            <person name="Xiong H."/>
            <person name="Wang M."/>
            <person name="Zhang Z."/>
            <person name="Wang Z."/>
            <person name="Wu H."/>
            <person name="Ma T."/>
            <person name="Liu J."/>
            <person name="Xi Z."/>
        </authorList>
    </citation>
    <scope>NUCLEOTIDE SEQUENCE [LARGE SCALE GENOMIC DNA]</scope>
    <source>
        <strain evidence="13">J267</strain>
        <tissue evidence="13">Leaf</tissue>
    </source>
</reference>
<keyword evidence="4" id="KW-0964">Secreted</keyword>
<evidence type="ECO:0000313" key="13">
    <source>
        <dbReference type="EMBL" id="KAA8550092.1"/>
    </source>
</evidence>
<dbReference type="EMBL" id="CM018031">
    <property type="protein sequence ID" value="KAA8550092.1"/>
    <property type="molecule type" value="Genomic_DNA"/>
</dbReference>
<feature type="binding site" evidence="9">
    <location>
        <position position="240"/>
    </location>
    <ligand>
        <name>Mn(2+)</name>
        <dbReference type="ChEBI" id="CHEBI:29035"/>
    </ligand>
</feature>
<gene>
    <name evidence="13" type="ORF">F0562_001776</name>
</gene>
<evidence type="ECO:0000256" key="9">
    <source>
        <dbReference type="PIRSR" id="PIRSR601929-2"/>
    </source>
</evidence>
<keyword evidence="11" id="KW-0812">Transmembrane</keyword>
<dbReference type="AlphaFoldDB" id="A0A5J5C806"/>
<evidence type="ECO:0000256" key="2">
    <source>
        <dbReference type="ARBA" id="ARBA00007456"/>
    </source>
</evidence>
<keyword evidence="5 8" id="KW-0479">Metal-binding</keyword>
<protein>
    <recommendedName>
        <fullName evidence="12">Cupin type-1 domain-containing protein</fullName>
    </recommendedName>
</protein>
<feature type="transmembrane region" description="Helical" evidence="11">
    <location>
        <begin position="109"/>
        <end position="136"/>
    </location>
</feature>